<sequence>MTIDDIDFAQLYRDHLAQAERTRKDPEHWDKRAEKMAQNCANPADPYLIRFKEIVDTTGAKTLLDVGCGPGSVALQLADTFEQVTGIDYSEGMLKVARQRAQTQGSDNVTFRHCAWEDDWSDLPPCDIAVASRSTLVMDLQAALLKLNRQAKLRVYTTHTVSPTFVDIRVIRAIGRTPVTLPTYIYAVNILNQLGIHPDVEFIRSPNCQSSDNMTFEQFADGVVWSLGSLDEQEMTLLRHYYDKQASDGLPVVPATRDWAMVSWSVVPQAALLLPEGTK</sequence>
<evidence type="ECO:0000313" key="4">
    <source>
        <dbReference type="EMBL" id="OBU10363.1"/>
    </source>
</evidence>
<feature type="domain" description="Methyltransferase" evidence="3">
    <location>
        <begin position="60"/>
        <end position="152"/>
    </location>
</feature>
<evidence type="ECO:0000256" key="2">
    <source>
        <dbReference type="ARBA" id="ARBA00022679"/>
    </source>
</evidence>
<comment type="caution">
    <text evidence="4">The sequence shown here is derived from an EMBL/GenBank/DDBJ whole genome shotgun (WGS) entry which is preliminary data.</text>
</comment>
<gene>
    <name evidence="4" type="ORF">AYY17_16160</name>
</gene>
<protein>
    <submittedName>
        <fullName evidence="4">Methyltransferase</fullName>
    </submittedName>
</protein>
<dbReference type="InterPro" id="IPR029063">
    <property type="entry name" value="SAM-dependent_MTases_sf"/>
</dbReference>
<evidence type="ECO:0000313" key="5">
    <source>
        <dbReference type="Proteomes" id="UP000092247"/>
    </source>
</evidence>
<dbReference type="InterPro" id="IPR025714">
    <property type="entry name" value="Methyltranfer_dom"/>
</dbReference>
<organism evidence="4 5">
    <name type="scientific">Morganella psychrotolerans</name>
    <dbReference type="NCBI Taxonomy" id="368603"/>
    <lineage>
        <taxon>Bacteria</taxon>
        <taxon>Pseudomonadati</taxon>
        <taxon>Pseudomonadota</taxon>
        <taxon>Gammaproteobacteria</taxon>
        <taxon>Enterobacterales</taxon>
        <taxon>Morganellaceae</taxon>
        <taxon>Morganella</taxon>
    </lineage>
</organism>
<dbReference type="Pfam" id="PF13847">
    <property type="entry name" value="Methyltransf_31"/>
    <property type="match status" value="1"/>
</dbReference>
<dbReference type="PANTHER" id="PTHR44942:SF4">
    <property type="entry name" value="METHYLTRANSFERASE TYPE 11 DOMAIN-CONTAINING PROTEIN"/>
    <property type="match status" value="1"/>
</dbReference>
<dbReference type="CDD" id="cd02440">
    <property type="entry name" value="AdoMet_MTases"/>
    <property type="match status" value="1"/>
</dbReference>
<dbReference type="PANTHER" id="PTHR44942">
    <property type="entry name" value="METHYLTRANSF_11 DOMAIN-CONTAINING PROTEIN"/>
    <property type="match status" value="1"/>
</dbReference>
<dbReference type="Gene3D" id="3.40.50.150">
    <property type="entry name" value="Vaccinia Virus protein VP39"/>
    <property type="match status" value="1"/>
</dbReference>
<dbReference type="InterPro" id="IPR051052">
    <property type="entry name" value="Diverse_substrate_MTase"/>
</dbReference>
<keyword evidence="2 4" id="KW-0808">Transferase</keyword>
<reference evidence="4 5" key="1">
    <citation type="submission" date="2016-06" db="EMBL/GenBank/DDBJ databases">
        <authorList>
            <person name="Kjaerup R.B."/>
            <person name="Dalgaard T.S."/>
            <person name="Juul-Madsen H.R."/>
        </authorList>
    </citation>
    <scope>NUCLEOTIDE SEQUENCE [LARGE SCALE GENOMIC DNA]</scope>
    <source>
        <strain evidence="4 5">GCSL-Mp3</strain>
    </source>
</reference>
<dbReference type="STRING" id="368603.AYY16_09560"/>
<dbReference type="GO" id="GO:0032259">
    <property type="term" value="P:methylation"/>
    <property type="evidence" value="ECO:0007669"/>
    <property type="project" value="UniProtKB-KW"/>
</dbReference>
<dbReference type="RefSeq" id="WP_067422007.1">
    <property type="nucleotide sequence ID" value="NZ_LZEX01000004.1"/>
</dbReference>
<accession>A0A1B8HLR4</accession>
<keyword evidence="1 4" id="KW-0489">Methyltransferase</keyword>
<dbReference type="GO" id="GO:0008168">
    <property type="term" value="F:methyltransferase activity"/>
    <property type="evidence" value="ECO:0007669"/>
    <property type="project" value="UniProtKB-KW"/>
</dbReference>
<dbReference type="EMBL" id="LZEX01000004">
    <property type="protein sequence ID" value="OBU10363.1"/>
    <property type="molecule type" value="Genomic_DNA"/>
</dbReference>
<name>A0A1B8HLR4_9GAMM</name>
<proteinExistence type="predicted"/>
<dbReference type="SUPFAM" id="SSF53335">
    <property type="entry name" value="S-adenosyl-L-methionine-dependent methyltransferases"/>
    <property type="match status" value="1"/>
</dbReference>
<evidence type="ECO:0000256" key="1">
    <source>
        <dbReference type="ARBA" id="ARBA00022603"/>
    </source>
</evidence>
<evidence type="ECO:0000259" key="3">
    <source>
        <dbReference type="Pfam" id="PF13847"/>
    </source>
</evidence>
<dbReference type="Proteomes" id="UP000092247">
    <property type="component" value="Unassembled WGS sequence"/>
</dbReference>
<dbReference type="AlphaFoldDB" id="A0A1B8HLR4"/>